<dbReference type="EMBL" id="AKWZ02000010">
    <property type="protein sequence ID" value="EPG73181.1"/>
    <property type="molecule type" value="Genomic_DNA"/>
</dbReference>
<protein>
    <submittedName>
        <fullName evidence="2">PF08643 family protein</fullName>
    </submittedName>
</protein>
<dbReference type="InterPro" id="IPR002347">
    <property type="entry name" value="SDR_fam"/>
</dbReference>
<dbReference type="PANTHER" id="PTHR43313">
    <property type="entry name" value="SHORT-CHAIN DEHYDROGENASE/REDUCTASE FAMILY 9C"/>
    <property type="match status" value="1"/>
</dbReference>
<comment type="caution">
    <text evidence="2">The sequence shown here is derived from an EMBL/GenBank/DDBJ whole genome shotgun (WGS) entry which is preliminary data.</text>
</comment>
<dbReference type="RefSeq" id="WP_016549670.1">
    <property type="nucleotide sequence ID" value="NZ_AKWZ02000010.1"/>
</dbReference>
<sequence>MNSILVTGVSSGIGLALTEKLIKNGSFVFGSVRSKDQGLTLKNRLGERFYPLYFDVTDETAISEAEIEVKSVLGSKNLNGLVNNAGVVIPGPLKEMPISAFRKQLDINLIGPFAVIQKFLPLLGARPDNMELPGRVVNISSMSGVRTFPFLGAYSVSKYGIEALTDGLRRELGLYGIDVISILPGAILTPMTDKINNDLRTSLAFSDYQNSLLKFMKLNESNAHRGIPLSRVVDTIIIALETKRPKVRYFLKSSFIVDTLLSKYLPTRIFDKLIAITFGIRKRKS</sequence>
<dbReference type="SUPFAM" id="SSF51735">
    <property type="entry name" value="NAD(P)-binding Rossmann-fold domains"/>
    <property type="match status" value="1"/>
</dbReference>
<dbReference type="PRINTS" id="PR00080">
    <property type="entry name" value="SDRFAMILY"/>
</dbReference>
<dbReference type="STRING" id="1193011.LEP1GSC058_2671"/>
<dbReference type="Pfam" id="PF00106">
    <property type="entry name" value="adh_short"/>
    <property type="match status" value="1"/>
</dbReference>
<comment type="similarity">
    <text evidence="1">Belongs to the short-chain dehydrogenases/reductases (SDR) family.</text>
</comment>
<name>S3URZ0_9LEPT</name>
<evidence type="ECO:0000256" key="1">
    <source>
        <dbReference type="RuleBase" id="RU000363"/>
    </source>
</evidence>
<reference evidence="2" key="1">
    <citation type="submission" date="2013-04" db="EMBL/GenBank/DDBJ databases">
        <authorList>
            <person name="Harkins D.M."/>
            <person name="Durkin A.S."/>
            <person name="Selengut J.D."/>
            <person name="Sanka R."/>
            <person name="DePew J."/>
            <person name="Purushe J."/>
            <person name="Ahmed A."/>
            <person name="van der Linden H."/>
            <person name="Goris M.G.A."/>
            <person name="Hartskeerl R.A."/>
            <person name="Vinetz J.M."/>
            <person name="Sutton G.G."/>
            <person name="Nelson W.C."/>
            <person name="Fouts D.E."/>
        </authorList>
    </citation>
    <scope>NUCLEOTIDE SEQUENCE [LARGE SCALE GENOMIC DNA]</scope>
    <source>
        <strain evidence="2">BUT 6</strain>
    </source>
</reference>
<dbReference type="PROSITE" id="PS00061">
    <property type="entry name" value="ADH_SHORT"/>
    <property type="match status" value="1"/>
</dbReference>
<dbReference type="PANTHER" id="PTHR43313:SF1">
    <property type="entry name" value="3BETA-HYDROXYSTEROID DEHYDROGENASE DHS-16"/>
    <property type="match status" value="1"/>
</dbReference>
<dbReference type="PRINTS" id="PR00081">
    <property type="entry name" value="GDHRDH"/>
</dbReference>
<evidence type="ECO:0000313" key="3">
    <source>
        <dbReference type="Proteomes" id="UP000014540"/>
    </source>
</evidence>
<dbReference type="Proteomes" id="UP000014540">
    <property type="component" value="Unassembled WGS sequence"/>
</dbReference>
<dbReference type="OrthoDB" id="9775296at2"/>
<evidence type="ECO:0000313" key="2">
    <source>
        <dbReference type="EMBL" id="EPG73181.1"/>
    </source>
</evidence>
<dbReference type="InterPro" id="IPR036291">
    <property type="entry name" value="NAD(P)-bd_dom_sf"/>
</dbReference>
<keyword evidence="3" id="KW-1185">Reference proteome</keyword>
<dbReference type="Gene3D" id="3.40.50.720">
    <property type="entry name" value="NAD(P)-binding Rossmann-like Domain"/>
    <property type="match status" value="1"/>
</dbReference>
<organism evidence="2 3">
    <name type="scientific">Leptospira fainei serovar Hurstbridge str. BUT 6</name>
    <dbReference type="NCBI Taxonomy" id="1193011"/>
    <lineage>
        <taxon>Bacteria</taxon>
        <taxon>Pseudomonadati</taxon>
        <taxon>Spirochaetota</taxon>
        <taxon>Spirochaetia</taxon>
        <taxon>Leptospirales</taxon>
        <taxon>Leptospiraceae</taxon>
        <taxon>Leptospira</taxon>
    </lineage>
</organism>
<dbReference type="InterPro" id="IPR020904">
    <property type="entry name" value="Sc_DH/Rdtase_CS"/>
</dbReference>
<dbReference type="AlphaFoldDB" id="S3URZ0"/>
<accession>S3URZ0</accession>
<dbReference type="GO" id="GO:0016491">
    <property type="term" value="F:oxidoreductase activity"/>
    <property type="evidence" value="ECO:0007669"/>
    <property type="project" value="TreeGrafter"/>
</dbReference>
<dbReference type="GO" id="GO:0008202">
    <property type="term" value="P:steroid metabolic process"/>
    <property type="evidence" value="ECO:0007669"/>
    <property type="project" value="TreeGrafter"/>
</dbReference>
<gene>
    <name evidence="2" type="ORF">LEP1GSC058_2671</name>
</gene>
<proteinExistence type="inferred from homology"/>